<proteinExistence type="predicted"/>
<accession>A0A524RSX5</accession>
<gene>
    <name evidence="1" type="ORF">ERJ68_06160</name>
</gene>
<dbReference type="Proteomes" id="UP000315454">
    <property type="component" value="Unassembled WGS sequence"/>
</dbReference>
<evidence type="ECO:0000313" key="1">
    <source>
        <dbReference type="EMBL" id="TGH20949.1"/>
    </source>
</evidence>
<dbReference type="AlphaFoldDB" id="A0A524RSX5"/>
<comment type="caution">
    <text evidence="1">The sequence shown here is derived from an EMBL/GenBank/DDBJ whole genome shotgun (WGS) entry which is preliminary data.</text>
</comment>
<reference evidence="1 2" key="1">
    <citation type="journal article" date="2019" name="mSystems">
        <title>Life at home and on the roam: Genomic adaptions reflect the dual lifestyle of an intracellular, facultative symbiont.</title>
        <authorList>
            <person name="Burgsdorf I."/>
        </authorList>
    </citation>
    <scope>NUCLEOTIDE SEQUENCE [LARGE SCALE GENOMIC DNA]</scope>
    <source>
        <strain evidence="1">277cI</strain>
    </source>
</reference>
<organism evidence="1 2">
    <name type="scientific">Aphanocapsa feldmannii 277cI</name>
    <dbReference type="NCBI Taxonomy" id="2507554"/>
    <lineage>
        <taxon>Bacteria</taxon>
        <taxon>Bacillati</taxon>
        <taxon>Cyanobacteriota</taxon>
        <taxon>Cyanophyceae</taxon>
        <taxon>Oscillatoriophycideae</taxon>
        <taxon>Chroococcales</taxon>
        <taxon>Microcystaceae</taxon>
        <taxon>Aphanocapsa</taxon>
    </lineage>
</organism>
<dbReference type="EMBL" id="SRMN01000088">
    <property type="protein sequence ID" value="TGH20949.1"/>
    <property type="molecule type" value="Genomic_DNA"/>
</dbReference>
<name>A0A524RSX5_9CHRO</name>
<sequence>MNRRPWIWLVAGTAEGRAAAIALLGLSIPVRVQLVSERARRPYRDLED</sequence>
<feature type="non-terminal residue" evidence="1">
    <location>
        <position position="48"/>
    </location>
</feature>
<protein>
    <submittedName>
        <fullName evidence="1">Precorrin-6x reductase</fullName>
    </submittedName>
</protein>
<evidence type="ECO:0000313" key="2">
    <source>
        <dbReference type="Proteomes" id="UP000315454"/>
    </source>
</evidence>